<keyword evidence="1" id="KW-1185">Reference proteome</keyword>
<name>A0A1I7XQL1_HETBA</name>
<evidence type="ECO:0000313" key="1">
    <source>
        <dbReference type="Proteomes" id="UP000095283"/>
    </source>
</evidence>
<protein>
    <submittedName>
        <fullName evidence="2">Uncharacterized protein</fullName>
    </submittedName>
</protein>
<dbReference type="WBParaSite" id="Hba_20026">
    <property type="protein sequence ID" value="Hba_20026"/>
    <property type="gene ID" value="Hba_20026"/>
</dbReference>
<reference evidence="2" key="1">
    <citation type="submission" date="2016-11" db="UniProtKB">
        <authorList>
            <consortium name="WormBaseParasite"/>
        </authorList>
    </citation>
    <scope>IDENTIFICATION</scope>
</reference>
<dbReference type="AlphaFoldDB" id="A0A1I7XQL1"/>
<dbReference type="Proteomes" id="UP000095283">
    <property type="component" value="Unplaced"/>
</dbReference>
<sequence length="63" mass="7164">MEKYLRRLKRTIRAEGPALQTVTEATPTVEYSSCGPQKLTIETSRAHIKTTLETAFYFTARNS</sequence>
<proteinExistence type="predicted"/>
<organism evidence="1 2">
    <name type="scientific">Heterorhabditis bacteriophora</name>
    <name type="common">Entomopathogenic nematode worm</name>
    <dbReference type="NCBI Taxonomy" id="37862"/>
    <lineage>
        <taxon>Eukaryota</taxon>
        <taxon>Metazoa</taxon>
        <taxon>Ecdysozoa</taxon>
        <taxon>Nematoda</taxon>
        <taxon>Chromadorea</taxon>
        <taxon>Rhabditida</taxon>
        <taxon>Rhabditina</taxon>
        <taxon>Rhabditomorpha</taxon>
        <taxon>Strongyloidea</taxon>
        <taxon>Heterorhabditidae</taxon>
        <taxon>Heterorhabditis</taxon>
    </lineage>
</organism>
<evidence type="ECO:0000313" key="2">
    <source>
        <dbReference type="WBParaSite" id="Hba_20026"/>
    </source>
</evidence>
<accession>A0A1I7XQL1</accession>